<name>W7YM23_9BACT</name>
<comment type="caution">
    <text evidence="8">The sequence shown here is derived from an EMBL/GenBank/DDBJ whole genome shotgun (WGS) entry which is preliminary data.</text>
</comment>
<dbReference type="EMBL" id="BAMD01000109">
    <property type="protein sequence ID" value="GAF05701.1"/>
    <property type="molecule type" value="Genomic_DNA"/>
</dbReference>
<dbReference type="UniPathway" id="UPA00782"/>
<dbReference type="InterPro" id="IPR058240">
    <property type="entry name" value="rSAM_sf"/>
</dbReference>
<evidence type="ECO:0000256" key="4">
    <source>
        <dbReference type="ARBA" id="ARBA00023004"/>
    </source>
</evidence>
<dbReference type="InterPro" id="IPR013785">
    <property type="entry name" value="Aldolase_TIM"/>
</dbReference>
<feature type="domain" description="Radical SAM core" evidence="7">
    <location>
        <begin position="90"/>
        <end position="236"/>
    </location>
</feature>
<accession>W7YM23</accession>
<evidence type="ECO:0000256" key="1">
    <source>
        <dbReference type="ARBA" id="ARBA00001966"/>
    </source>
</evidence>
<dbReference type="SFLD" id="SFLDS00029">
    <property type="entry name" value="Radical_SAM"/>
    <property type="match status" value="1"/>
</dbReference>
<dbReference type="Proteomes" id="UP000019402">
    <property type="component" value="Unassembled WGS sequence"/>
</dbReference>
<comment type="similarity">
    <text evidence="6">Belongs to the radical SAM superfamily. Anaerobic sulfatase-maturating enzyme family.</text>
</comment>
<dbReference type="InterPro" id="IPR023867">
    <property type="entry name" value="Sulphatase_maturase_rSAM"/>
</dbReference>
<dbReference type="Gene3D" id="3.20.20.70">
    <property type="entry name" value="Aldolase class I"/>
    <property type="match status" value="1"/>
</dbReference>
<keyword evidence="3" id="KW-0479">Metal-binding</keyword>
<evidence type="ECO:0000313" key="8">
    <source>
        <dbReference type="EMBL" id="GAF05701.1"/>
    </source>
</evidence>
<dbReference type="PANTHER" id="PTHR43273">
    <property type="entry name" value="ANAEROBIC SULFATASE-MATURATING ENZYME HOMOLOG ASLB-RELATED"/>
    <property type="match status" value="1"/>
</dbReference>
<evidence type="ECO:0000256" key="6">
    <source>
        <dbReference type="ARBA" id="ARBA00023601"/>
    </source>
</evidence>
<dbReference type="InterPro" id="IPR007197">
    <property type="entry name" value="rSAM"/>
</dbReference>
<dbReference type="NCBIfam" id="TIGR04085">
    <property type="entry name" value="rSAM_more_4Fe4S"/>
    <property type="match status" value="1"/>
</dbReference>
<gene>
    <name evidence="8" type="ORF">JCM21142_104448</name>
</gene>
<organism evidence="8 9">
    <name type="scientific">Saccharicrinis fermentans DSM 9555 = JCM 21142</name>
    <dbReference type="NCBI Taxonomy" id="869213"/>
    <lineage>
        <taxon>Bacteria</taxon>
        <taxon>Pseudomonadati</taxon>
        <taxon>Bacteroidota</taxon>
        <taxon>Bacteroidia</taxon>
        <taxon>Marinilabiliales</taxon>
        <taxon>Marinilabiliaceae</taxon>
        <taxon>Saccharicrinis</taxon>
    </lineage>
</organism>
<dbReference type="Pfam" id="PF04055">
    <property type="entry name" value="Radical_SAM"/>
    <property type="match status" value="1"/>
</dbReference>
<keyword evidence="9" id="KW-1185">Reference proteome</keyword>
<dbReference type="GO" id="GO:0016491">
    <property type="term" value="F:oxidoreductase activity"/>
    <property type="evidence" value="ECO:0007669"/>
    <property type="project" value="InterPro"/>
</dbReference>
<sequence>MKLSIYNSYIKLSEDQAFLFNSKSNEYLIFDPIYISDFNNLSIYKLPSELKENMKKGGFLLLDDDYNETTSLIEHRKSLYADKSKYILTINPTLNCNLNCWYCYETKDTGKMSDKLLNSVLLFIENTIENIKELKMFELSFFGGEPLLCYKTIIQPCIKQAKLLCKKNNIELTIGFTTNAYLLNDNIINDLKGETKVAFQITLDGNRELHNQTRFLQNKKGTYDTIVNNIKKLVAIENIHTTLRFNCTKENLSSLIEVLPDIEGIDDIQRKRMDLAFERVWQDYDNGDIKDLMNLVQKQFEEKGFFIDDIDYLATPMWCEGNKLNSSIINYNGEVFKCTARDFQSEKKEGKLDDKGEIIWDKEKVDARYNALFSSSLCFECRIAHICTERCAQKTLENGVNGCPYDEKEKDELILNRFYAQIFERVSV</sequence>
<dbReference type="SUPFAM" id="SSF102114">
    <property type="entry name" value="Radical SAM enzymes"/>
    <property type="match status" value="1"/>
</dbReference>
<dbReference type="RefSeq" id="WP_027472594.1">
    <property type="nucleotide sequence ID" value="NZ_BAMD01000109.1"/>
</dbReference>
<dbReference type="AlphaFoldDB" id="W7YM23"/>
<evidence type="ECO:0000256" key="5">
    <source>
        <dbReference type="ARBA" id="ARBA00023014"/>
    </source>
</evidence>
<keyword evidence="4" id="KW-0408">Iron</keyword>
<dbReference type="OrthoDB" id="9808591at2"/>
<protein>
    <submittedName>
        <fullName evidence="8">Pyrroloquinoline quinone biosynthesis protein PqqE</fullName>
    </submittedName>
</protein>
<keyword evidence="2" id="KW-0949">S-adenosyl-L-methionine</keyword>
<dbReference type="CDD" id="cd01335">
    <property type="entry name" value="Radical_SAM"/>
    <property type="match status" value="1"/>
</dbReference>
<comment type="cofactor">
    <cofactor evidence="1">
        <name>[4Fe-4S] cluster</name>
        <dbReference type="ChEBI" id="CHEBI:49883"/>
    </cofactor>
</comment>
<evidence type="ECO:0000313" key="9">
    <source>
        <dbReference type="Proteomes" id="UP000019402"/>
    </source>
</evidence>
<proteinExistence type="inferred from homology"/>
<keyword evidence="5" id="KW-0411">Iron-sulfur</keyword>
<dbReference type="eggNOG" id="COG0641">
    <property type="taxonomic scope" value="Bacteria"/>
</dbReference>
<evidence type="ECO:0000256" key="3">
    <source>
        <dbReference type="ARBA" id="ARBA00022723"/>
    </source>
</evidence>
<dbReference type="SFLD" id="SFLDG01067">
    <property type="entry name" value="SPASM/twitch_domain_containing"/>
    <property type="match status" value="1"/>
</dbReference>
<evidence type="ECO:0000256" key="2">
    <source>
        <dbReference type="ARBA" id="ARBA00022691"/>
    </source>
</evidence>
<evidence type="ECO:0000259" key="7">
    <source>
        <dbReference type="Pfam" id="PF04055"/>
    </source>
</evidence>
<dbReference type="GO" id="GO:0051536">
    <property type="term" value="F:iron-sulfur cluster binding"/>
    <property type="evidence" value="ECO:0007669"/>
    <property type="project" value="UniProtKB-KW"/>
</dbReference>
<dbReference type="STRING" id="869213.GCA_000517085_03125"/>
<dbReference type="GO" id="GO:0046872">
    <property type="term" value="F:metal ion binding"/>
    <property type="evidence" value="ECO:0007669"/>
    <property type="project" value="UniProtKB-KW"/>
</dbReference>
<reference evidence="8 9" key="1">
    <citation type="journal article" date="2014" name="Genome Announc.">
        <title>Draft Genome Sequence of Cytophaga fermentans JCM 21142T, a Facultative Anaerobe Isolated from Marine Mud.</title>
        <authorList>
            <person name="Starns D."/>
            <person name="Oshima K."/>
            <person name="Suda W."/>
            <person name="Iino T."/>
            <person name="Yuki M."/>
            <person name="Inoue J."/>
            <person name="Kitamura K."/>
            <person name="Iida T."/>
            <person name="Darby A."/>
            <person name="Hattori M."/>
            <person name="Ohkuma M."/>
        </authorList>
    </citation>
    <scope>NUCLEOTIDE SEQUENCE [LARGE SCALE GENOMIC DNA]</scope>
    <source>
        <strain evidence="8 9">JCM 21142</strain>
    </source>
</reference>
<dbReference type="InterPro" id="IPR023885">
    <property type="entry name" value="4Fe4S-binding_SPASM_dom"/>
</dbReference>
<dbReference type="PANTHER" id="PTHR43273:SF3">
    <property type="entry name" value="ANAEROBIC SULFATASE-MATURATING ENZYME HOMOLOG ASLB-RELATED"/>
    <property type="match status" value="1"/>
</dbReference>